<protein>
    <submittedName>
        <fullName evidence="2">Uncharacterized protein</fullName>
    </submittedName>
</protein>
<evidence type="ECO:0000256" key="1">
    <source>
        <dbReference type="SAM" id="MobiDB-lite"/>
    </source>
</evidence>
<dbReference type="Pfam" id="PF05340">
    <property type="entry name" value="DUF740"/>
    <property type="match status" value="1"/>
</dbReference>
<feature type="region of interest" description="Disordered" evidence="1">
    <location>
        <begin position="47"/>
        <end position="88"/>
    </location>
</feature>
<comment type="caution">
    <text evidence="2">The sequence shown here is derived from an EMBL/GenBank/DDBJ whole genome shotgun (WGS) entry which is preliminary data.</text>
</comment>
<evidence type="ECO:0000313" key="2">
    <source>
        <dbReference type="EMBL" id="OAY23258.1"/>
    </source>
</evidence>
<dbReference type="PANTHER" id="PTHR34046">
    <property type="entry name" value="OS06G0218800 PROTEIN"/>
    <property type="match status" value="1"/>
</dbReference>
<keyword evidence="3" id="KW-1185">Reference proteome</keyword>
<feature type="region of interest" description="Disordered" evidence="1">
    <location>
        <begin position="1"/>
        <end position="31"/>
    </location>
</feature>
<gene>
    <name evidence="2" type="ORF">MANES_18G064000v8</name>
</gene>
<proteinExistence type="predicted"/>
<dbReference type="InterPro" id="IPR008004">
    <property type="entry name" value="OCTOPUS-like"/>
</dbReference>
<dbReference type="EMBL" id="CM004404">
    <property type="protein sequence ID" value="OAY23258.1"/>
    <property type="molecule type" value="Genomic_DNA"/>
</dbReference>
<dbReference type="AlphaFoldDB" id="A0A2C9U1T6"/>
<organism evidence="2 3">
    <name type="scientific">Manihot esculenta</name>
    <name type="common">Cassava</name>
    <name type="synonym">Jatropha manihot</name>
    <dbReference type="NCBI Taxonomy" id="3983"/>
    <lineage>
        <taxon>Eukaryota</taxon>
        <taxon>Viridiplantae</taxon>
        <taxon>Streptophyta</taxon>
        <taxon>Embryophyta</taxon>
        <taxon>Tracheophyta</taxon>
        <taxon>Spermatophyta</taxon>
        <taxon>Magnoliopsida</taxon>
        <taxon>eudicotyledons</taxon>
        <taxon>Gunneridae</taxon>
        <taxon>Pentapetalae</taxon>
        <taxon>rosids</taxon>
        <taxon>fabids</taxon>
        <taxon>Malpighiales</taxon>
        <taxon>Euphorbiaceae</taxon>
        <taxon>Crotonoideae</taxon>
        <taxon>Manihoteae</taxon>
        <taxon>Manihot</taxon>
    </lineage>
</organism>
<evidence type="ECO:0000313" key="3">
    <source>
        <dbReference type="Proteomes" id="UP000091857"/>
    </source>
</evidence>
<sequence>MGYTKRSKAAMPRSRPDGKCKKHPKHTQSPGVCSICLTEKLSQLSTSCSSHTTSSSTVMDSVSSSSSLSSYSSSSCSSSSSPMHRYYRYGRDQGKRSLSFLVNGKNVLTKSRSLIFVTRTRGNKDKVSDDKKKAGILSKLLRPKNKRIEESLVYH</sequence>
<dbReference type="PANTHER" id="PTHR34046:SF7">
    <property type="entry name" value="DUF740 FAMILY PROTEIN"/>
    <property type="match status" value="1"/>
</dbReference>
<dbReference type="OrthoDB" id="688136at2759"/>
<feature type="compositionally biased region" description="Low complexity" evidence="1">
    <location>
        <begin position="47"/>
        <end position="81"/>
    </location>
</feature>
<dbReference type="Proteomes" id="UP000091857">
    <property type="component" value="Chromosome 18"/>
</dbReference>
<dbReference type="Gramene" id="Manes.18G064000.1.v8.1">
    <property type="protein sequence ID" value="Manes.18G064000.1.v8.1.CDS.1"/>
    <property type="gene ID" value="Manes.18G064000.v8.1"/>
</dbReference>
<name>A0A2C9U1T6_MANES</name>
<reference evidence="3" key="1">
    <citation type="journal article" date="2016" name="Nat. Biotechnol.">
        <title>Sequencing wild and cultivated cassava and related species reveals extensive interspecific hybridization and genetic diversity.</title>
        <authorList>
            <person name="Bredeson J.V."/>
            <person name="Lyons J.B."/>
            <person name="Prochnik S.E."/>
            <person name="Wu G.A."/>
            <person name="Ha C.M."/>
            <person name="Edsinger-Gonzales E."/>
            <person name="Grimwood J."/>
            <person name="Schmutz J."/>
            <person name="Rabbi I.Y."/>
            <person name="Egesi C."/>
            <person name="Nauluvula P."/>
            <person name="Lebot V."/>
            <person name="Ndunguru J."/>
            <person name="Mkamilo G."/>
            <person name="Bart R.S."/>
            <person name="Setter T.L."/>
            <person name="Gleadow R.M."/>
            <person name="Kulakow P."/>
            <person name="Ferguson M.E."/>
            <person name="Rounsley S."/>
            <person name="Rokhsar D.S."/>
        </authorList>
    </citation>
    <scope>NUCLEOTIDE SEQUENCE [LARGE SCALE GENOMIC DNA]</scope>
    <source>
        <strain evidence="3">cv. AM560-2</strain>
    </source>
</reference>
<accession>A0A2C9U1T6</accession>
<dbReference type="OMA" id="PNEVCKR"/>